<sequence>MIVYQIIAKGHSANFGGRLQAIVSKELYTSPPGDEEKERFLKKCIKCEGAADLKSLDPDNVITIIVVPYELIDNGGLL</sequence>
<accession>A0A0F9XGZ6</accession>
<comment type="caution">
    <text evidence="1">The sequence shown here is derived from an EMBL/GenBank/DDBJ whole genome shotgun (WGS) entry which is preliminary data.</text>
</comment>
<protein>
    <submittedName>
        <fullName evidence="1">Uncharacterized protein</fullName>
    </submittedName>
</protein>
<evidence type="ECO:0000313" key="1">
    <source>
        <dbReference type="EMBL" id="KKN91198.1"/>
    </source>
</evidence>
<dbReference type="EMBL" id="LAZR01000105">
    <property type="protein sequence ID" value="KKN91198.1"/>
    <property type="molecule type" value="Genomic_DNA"/>
</dbReference>
<gene>
    <name evidence="1" type="ORF">LCGC14_0220660</name>
</gene>
<dbReference type="AlphaFoldDB" id="A0A0F9XGZ6"/>
<reference evidence="1" key="1">
    <citation type="journal article" date="2015" name="Nature">
        <title>Complex archaea that bridge the gap between prokaryotes and eukaryotes.</title>
        <authorList>
            <person name="Spang A."/>
            <person name="Saw J.H."/>
            <person name="Jorgensen S.L."/>
            <person name="Zaremba-Niedzwiedzka K."/>
            <person name="Martijn J."/>
            <person name="Lind A.E."/>
            <person name="van Eijk R."/>
            <person name="Schleper C."/>
            <person name="Guy L."/>
            <person name="Ettema T.J."/>
        </authorList>
    </citation>
    <scope>NUCLEOTIDE SEQUENCE</scope>
</reference>
<proteinExistence type="predicted"/>
<name>A0A0F9XGZ6_9ZZZZ</name>
<organism evidence="1">
    <name type="scientific">marine sediment metagenome</name>
    <dbReference type="NCBI Taxonomy" id="412755"/>
    <lineage>
        <taxon>unclassified sequences</taxon>
        <taxon>metagenomes</taxon>
        <taxon>ecological metagenomes</taxon>
    </lineage>
</organism>